<dbReference type="InterPro" id="IPR045121">
    <property type="entry name" value="CoAse"/>
</dbReference>
<dbReference type="AlphaFoldDB" id="A0A1X6P4F3"/>
<accession>A0A1X6P4F3</accession>
<proteinExistence type="predicted"/>
<sequence>MATVGAAATRQPPLSPGSGDTPPSPHPVPPPLLPIASALAATPHAHLSGEPWGGLPAALWRVVAAARGTPPPPLPPRGRCHPPSVVPPALPCPRYPRLLGGRGWGHGAPPPPPPIAEWTLPDVEVLLIQRTARPGDVWSGHLAFPGGRVEAGESDEAAAAREADEEVGLDVASGPWARLGRLDDVALRGRGRGRGRRRHPRALTVLAAVVWAYAGPAAAPLPPLTLCPAEVDAALWLPLRAVLAPGGVAPSGRRAATRLLPAVPAAVVWALGGGRAERAAAAAAASAGASAAVAAAVAGAAGAAAAGAVDASAGAGGAAPPNPPGGIAVAYPTVDAWASAVDVAYRRGVPADAAAATPALWGLTLNALLRLVGVVAAAAAAAGAPAAGGHGGGGLLYAGHALAPPVAVDHPAVGAMLWRLPHAVAAWLLGMR</sequence>
<dbReference type="PROSITE" id="PS51462">
    <property type="entry name" value="NUDIX"/>
    <property type="match status" value="1"/>
</dbReference>
<dbReference type="Gene3D" id="3.90.79.10">
    <property type="entry name" value="Nucleoside Triphosphate Pyrophosphohydrolase"/>
    <property type="match status" value="1"/>
</dbReference>
<name>A0A1X6P4F3_PORUM</name>
<dbReference type="Pfam" id="PF00293">
    <property type="entry name" value="NUDIX"/>
    <property type="match status" value="1"/>
</dbReference>
<evidence type="ECO:0000256" key="1">
    <source>
        <dbReference type="ARBA" id="ARBA00022801"/>
    </source>
</evidence>
<feature type="compositionally biased region" description="Pro residues" evidence="2">
    <location>
        <begin position="22"/>
        <end position="33"/>
    </location>
</feature>
<dbReference type="PRINTS" id="PR00502">
    <property type="entry name" value="NUDIXFAMILY"/>
</dbReference>
<keyword evidence="1" id="KW-0378">Hydrolase</keyword>
<dbReference type="OrthoDB" id="77989at2759"/>
<dbReference type="PROSITE" id="PS00893">
    <property type="entry name" value="NUDIX_BOX"/>
    <property type="match status" value="1"/>
</dbReference>
<dbReference type="InterPro" id="IPR000086">
    <property type="entry name" value="NUDIX_hydrolase_dom"/>
</dbReference>
<evidence type="ECO:0000313" key="4">
    <source>
        <dbReference type="EMBL" id="OSX75635.1"/>
    </source>
</evidence>
<evidence type="ECO:0000259" key="3">
    <source>
        <dbReference type="PROSITE" id="PS51462"/>
    </source>
</evidence>
<reference evidence="4 5" key="1">
    <citation type="submission" date="2017-03" db="EMBL/GenBank/DDBJ databases">
        <title>WGS assembly of Porphyra umbilicalis.</title>
        <authorList>
            <person name="Brawley S.H."/>
            <person name="Blouin N.A."/>
            <person name="Ficko-Blean E."/>
            <person name="Wheeler G.L."/>
            <person name="Lohr M."/>
            <person name="Goodson H.V."/>
            <person name="Jenkins J.W."/>
            <person name="Blaby-Haas C.E."/>
            <person name="Helliwell K.E."/>
            <person name="Chan C."/>
            <person name="Marriage T."/>
            <person name="Bhattacharya D."/>
            <person name="Klein A.S."/>
            <person name="Badis Y."/>
            <person name="Brodie J."/>
            <person name="Cao Y."/>
            <person name="Collen J."/>
            <person name="Dittami S.M."/>
            <person name="Gachon C.M."/>
            <person name="Green B.R."/>
            <person name="Karpowicz S."/>
            <person name="Kim J.W."/>
            <person name="Kudahl U."/>
            <person name="Lin S."/>
            <person name="Michel G."/>
            <person name="Mittag M."/>
            <person name="Olson B.J."/>
            <person name="Pangilinan J."/>
            <person name="Peng Y."/>
            <person name="Qiu H."/>
            <person name="Shu S."/>
            <person name="Singer J.T."/>
            <person name="Smith A.G."/>
            <person name="Sprecher B.N."/>
            <person name="Wagner V."/>
            <person name="Wang W."/>
            <person name="Wang Z.-Y."/>
            <person name="Yan J."/>
            <person name="Yarish C."/>
            <person name="Zoeuner-Riek S."/>
            <person name="Zhuang Y."/>
            <person name="Zou Y."/>
            <person name="Lindquist E.A."/>
            <person name="Grimwood J."/>
            <person name="Barry K."/>
            <person name="Rokhsar D.S."/>
            <person name="Schmutz J."/>
            <person name="Stiller J.W."/>
            <person name="Grossman A.R."/>
            <person name="Prochnik S.E."/>
        </authorList>
    </citation>
    <scope>NUCLEOTIDE SEQUENCE [LARGE SCALE GENOMIC DNA]</scope>
    <source>
        <strain evidence="4">4086291</strain>
    </source>
</reference>
<organism evidence="4 5">
    <name type="scientific">Porphyra umbilicalis</name>
    <name type="common">Purple laver</name>
    <name type="synonym">Red alga</name>
    <dbReference type="NCBI Taxonomy" id="2786"/>
    <lineage>
        <taxon>Eukaryota</taxon>
        <taxon>Rhodophyta</taxon>
        <taxon>Bangiophyceae</taxon>
        <taxon>Bangiales</taxon>
        <taxon>Bangiaceae</taxon>
        <taxon>Porphyra</taxon>
    </lineage>
</organism>
<dbReference type="SUPFAM" id="SSF55811">
    <property type="entry name" value="Nudix"/>
    <property type="match status" value="1"/>
</dbReference>
<dbReference type="InterPro" id="IPR020084">
    <property type="entry name" value="NUDIX_hydrolase_CS"/>
</dbReference>
<gene>
    <name evidence="4" type="ORF">BU14_0229s0023</name>
</gene>
<dbReference type="InterPro" id="IPR015797">
    <property type="entry name" value="NUDIX_hydrolase-like_dom_sf"/>
</dbReference>
<keyword evidence="5" id="KW-1185">Reference proteome</keyword>
<feature type="domain" description="Nudix hydrolase" evidence="3">
    <location>
        <begin position="110"/>
        <end position="261"/>
    </location>
</feature>
<dbReference type="EMBL" id="KV918897">
    <property type="protein sequence ID" value="OSX75635.1"/>
    <property type="molecule type" value="Genomic_DNA"/>
</dbReference>
<feature type="region of interest" description="Disordered" evidence="2">
    <location>
        <begin position="1"/>
        <end position="34"/>
    </location>
</feature>
<dbReference type="InterPro" id="IPR020476">
    <property type="entry name" value="Nudix_hydrolase"/>
</dbReference>
<protein>
    <recommendedName>
        <fullName evidence="3">Nudix hydrolase domain-containing protein</fullName>
    </recommendedName>
</protein>
<dbReference type="GO" id="GO:0010945">
    <property type="term" value="F:coenzyme A diphosphatase activity"/>
    <property type="evidence" value="ECO:0007669"/>
    <property type="project" value="InterPro"/>
</dbReference>
<dbReference type="PANTHER" id="PTHR12992">
    <property type="entry name" value="NUDIX HYDROLASE"/>
    <property type="match status" value="1"/>
</dbReference>
<dbReference type="PANTHER" id="PTHR12992:SF44">
    <property type="entry name" value="NUDIX HYDROLASE DOMAIN-CONTAINING PROTEIN"/>
    <property type="match status" value="1"/>
</dbReference>
<dbReference type="Proteomes" id="UP000218209">
    <property type="component" value="Unassembled WGS sequence"/>
</dbReference>
<evidence type="ECO:0000256" key="2">
    <source>
        <dbReference type="SAM" id="MobiDB-lite"/>
    </source>
</evidence>
<evidence type="ECO:0000313" key="5">
    <source>
        <dbReference type="Proteomes" id="UP000218209"/>
    </source>
</evidence>